<evidence type="ECO:0000256" key="2">
    <source>
        <dbReference type="ARBA" id="ARBA00022603"/>
    </source>
</evidence>
<reference evidence="9" key="1">
    <citation type="journal article" date="2020" name="Nature">
        <title>Giant virus diversity and host interactions through global metagenomics.</title>
        <authorList>
            <person name="Schulz F."/>
            <person name="Roux S."/>
            <person name="Paez-Espino D."/>
            <person name="Jungbluth S."/>
            <person name="Walsh D.A."/>
            <person name="Denef V.J."/>
            <person name="McMahon K.D."/>
            <person name="Konstantinidis K.T."/>
            <person name="Eloe-Fadrosh E.A."/>
            <person name="Kyrpides N.C."/>
            <person name="Woyke T."/>
        </authorList>
    </citation>
    <scope>NUCLEOTIDE SEQUENCE</scope>
    <source>
        <strain evidence="9">GVMAG-M-3300021962-46</strain>
    </source>
</reference>
<sequence>MSLSIIDSEYSELKKYYDNVLNKDKQLVETSNDEPTPLDCVEEMIHKIPENFWKNKNIKILDPCCGCGNFPIVIYFKLLQHHTKDVILKDILYFNDVNTNRLNKLKEVFQHELNIYNQDFLSLSTSHRFDLIVANPPYAKLLTNGKRASKNHNLIGAFIQKSLQLLNEHGYLLYITPDNWMSFADRNTLIQQLTQLQIHHINIHTAKKYFKKIGSSFVWYLIEKTPFYKNIEIEGIWKNQLYKDSVKSEQRNYIPLYYNHTIQSILSKTIDNTNLRKFKVETSSYLHKYTKKEYISNKECNIYKYKLIHTPTQIVWSSKPHKYQNGYKVFISTTSYYETFVDHCGMTQSIVFIQCNNEEEAKNIQKVLNHPLYKFINNICRYGNFNNIRILQNFPYCIEYENVYKQFDITQEEIKLIEEHM</sequence>
<evidence type="ECO:0000256" key="5">
    <source>
        <dbReference type="ARBA" id="ARBA00022747"/>
    </source>
</evidence>
<dbReference type="PANTHER" id="PTHR33841">
    <property type="entry name" value="DNA METHYLTRANSFERASE YEEA-RELATED"/>
    <property type="match status" value="1"/>
</dbReference>
<evidence type="ECO:0000259" key="8">
    <source>
        <dbReference type="Pfam" id="PF07669"/>
    </source>
</evidence>
<keyword evidence="2" id="KW-0489">Methyltransferase</keyword>
<dbReference type="InterPro" id="IPR050953">
    <property type="entry name" value="N4_N6_ade-DNA_methylase"/>
</dbReference>
<keyword evidence="5" id="KW-0680">Restriction system</keyword>
<keyword evidence="6" id="KW-0238">DNA-binding</keyword>
<dbReference type="PRINTS" id="PR00507">
    <property type="entry name" value="N12N6MTFRASE"/>
</dbReference>
<dbReference type="GO" id="GO:0009007">
    <property type="term" value="F:site-specific DNA-methyltransferase (adenine-specific) activity"/>
    <property type="evidence" value="ECO:0007669"/>
    <property type="project" value="UniProtKB-EC"/>
</dbReference>
<dbReference type="GO" id="GO:0032259">
    <property type="term" value="P:methylation"/>
    <property type="evidence" value="ECO:0007669"/>
    <property type="project" value="UniProtKB-KW"/>
</dbReference>
<evidence type="ECO:0000256" key="7">
    <source>
        <dbReference type="ARBA" id="ARBA00047942"/>
    </source>
</evidence>
<evidence type="ECO:0000313" key="9">
    <source>
        <dbReference type="EMBL" id="QHT07279.1"/>
    </source>
</evidence>
<dbReference type="SUPFAM" id="SSF53335">
    <property type="entry name" value="S-adenosyl-L-methionine-dependent methyltransferases"/>
    <property type="match status" value="1"/>
</dbReference>
<protein>
    <recommendedName>
        <fullName evidence="1">site-specific DNA-methyltransferase (adenine-specific)</fullName>
        <ecNumber evidence="1">2.1.1.72</ecNumber>
    </recommendedName>
</protein>
<dbReference type="GO" id="GO:0009307">
    <property type="term" value="P:DNA restriction-modification system"/>
    <property type="evidence" value="ECO:0007669"/>
    <property type="project" value="UniProtKB-KW"/>
</dbReference>
<proteinExistence type="predicted"/>
<evidence type="ECO:0000256" key="6">
    <source>
        <dbReference type="ARBA" id="ARBA00023125"/>
    </source>
</evidence>
<dbReference type="EC" id="2.1.1.72" evidence="1"/>
<comment type="catalytic activity">
    <reaction evidence="7">
        <text>a 2'-deoxyadenosine in DNA + S-adenosyl-L-methionine = an N(6)-methyl-2'-deoxyadenosine in DNA + S-adenosyl-L-homocysteine + H(+)</text>
        <dbReference type="Rhea" id="RHEA:15197"/>
        <dbReference type="Rhea" id="RHEA-COMP:12418"/>
        <dbReference type="Rhea" id="RHEA-COMP:12419"/>
        <dbReference type="ChEBI" id="CHEBI:15378"/>
        <dbReference type="ChEBI" id="CHEBI:57856"/>
        <dbReference type="ChEBI" id="CHEBI:59789"/>
        <dbReference type="ChEBI" id="CHEBI:90615"/>
        <dbReference type="ChEBI" id="CHEBI:90616"/>
        <dbReference type="EC" id="2.1.1.72"/>
    </reaction>
</comment>
<dbReference type="InterPro" id="IPR029063">
    <property type="entry name" value="SAM-dependent_MTases_sf"/>
</dbReference>
<dbReference type="InterPro" id="IPR002052">
    <property type="entry name" value="DNA_methylase_N6_adenine_CS"/>
</dbReference>
<name>A0A6C0CUA6_9ZZZZ</name>
<dbReference type="Pfam" id="PF07669">
    <property type="entry name" value="Eco57I"/>
    <property type="match status" value="1"/>
</dbReference>
<dbReference type="InterPro" id="IPR011639">
    <property type="entry name" value="MethylTrfase_TaqI-like_dom"/>
</dbReference>
<accession>A0A6C0CUA6</accession>
<evidence type="ECO:0000256" key="4">
    <source>
        <dbReference type="ARBA" id="ARBA00022691"/>
    </source>
</evidence>
<dbReference type="EMBL" id="MN739480">
    <property type="protein sequence ID" value="QHT07279.1"/>
    <property type="molecule type" value="Genomic_DNA"/>
</dbReference>
<keyword evidence="4" id="KW-0949">S-adenosyl-L-methionine</keyword>
<dbReference type="GO" id="GO:0003677">
    <property type="term" value="F:DNA binding"/>
    <property type="evidence" value="ECO:0007669"/>
    <property type="project" value="UniProtKB-KW"/>
</dbReference>
<evidence type="ECO:0000256" key="3">
    <source>
        <dbReference type="ARBA" id="ARBA00022679"/>
    </source>
</evidence>
<feature type="domain" description="Type II methyltransferase M.TaqI-like" evidence="8">
    <location>
        <begin position="95"/>
        <end position="200"/>
    </location>
</feature>
<keyword evidence="3" id="KW-0808">Transferase</keyword>
<evidence type="ECO:0000256" key="1">
    <source>
        <dbReference type="ARBA" id="ARBA00011900"/>
    </source>
</evidence>
<dbReference type="AlphaFoldDB" id="A0A6C0CUA6"/>
<dbReference type="CDD" id="cd02440">
    <property type="entry name" value="AdoMet_MTases"/>
    <property type="match status" value="1"/>
</dbReference>
<dbReference type="PROSITE" id="PS00092">
    <property type="entry name" value="N6_MTASE"/>
    <property type="match status" value="1"/>
</dbReference>
<organism evidence="9">
    <name type="scientific">viral metagenome</name>
    <dbReference type="NCBI Taxonomy" id="1070528"/>
    <lineage>
        <taxon>unclassified sequences</taxon>
        <taxon>metagenomes</taxon>
        <taxon>organismal metagenomes</taxon>
    </lineage>
</organism>
<dbReference type="PANTHER" id="PTHR33841:SF6">
    <property type="entry name" value="TYPE II METHYLTRANSFERASE M.HINDII"/>
    <property type="match status" value="1"/>
</dbReference>
<dbReference type="Gene3D" id="3.40.50.150">
    <property type="entry name" value="Vaccinia Virus protein VP39"/>
    <property type="match status" value="1"/>
</dbReference>